<sequence length="111" mass="12423">MTVIAGYWQDCGSTKTNDAPRSKTMGDIIGISQLEERALESQQHYSRLYARSVTEDLPSEAASCTSERRAPSELKKTLRTQKQLCFPGSRASEVVEREEGLPNPRSTQKMD</sequence>
<protein>
    <submittedName>
        <fullName evidence="2">Uncharacterized protein</fullName>
    </submittedName>
</protein>
<gene>
    <name evidence="2" type="ORF">NDU88_003337</name>
</gene>
<evidence type="ECO:0000313" key="2">
    <source>
        <dbReference type="EMBL" id="KAJ1194042.1"/>
    </source>
</evidence>
<feature type="compositionally biased region" description="Basic and acidic residues" evidence="1">
    <location>
        <begin position="66"/>
        <end position="76"/>
    </location>
</feature>
<reference evidence="2" key="1">
    <citation type="journal article" date="2022" name="bioRxiv">
        <title>Sequencing and chromosome-scale assembly of the giantPleurodeles waltlgenome.</title>
        <authorList>
            <person name="Brown T."/>
            <person name="Elewa A."/>
            <person name="Iarovenko S."/>
            <person name="Subramanian E."/>
            <person name="Araus A.J."/>
            <person name="Petzold A."/>
            <person name="Susuki M."/>
            <person name="Suzuki K.-i.T."/>
            <person name="Hayashi T."/>
            <person name="Toyoda A."/>
            <person name="Oliveira C."/>
            <person name="Osipova E."/>
            <person name="Leigh N.D."/>
            <person name="Simon A."/>
            <person name="Yun M.H."/>
        </authorList>
    </citation>
    <scope>NUCLEOTIDE SEQUENCE</scope>
    <source>
        <strain evidence="2">20211129_DDA</strain>
        <tissue evidence="2">Liver</tissue>
    </source>
</reference>
<keyword evidence="3" id="KW-1185">Reference proteome</keyword>
<proteinExistence type="predicted"/>
<name>A0AAV7V242_PLEWA</name>
<comment type="caution">
    <text evidence="2">The sequence shown here is derived from an EMBL/GenBank/DDBJ whole genome shotgun (WGS) entry which is preliminary data.</text>
</comment>
<evidence type="ECO:0000256" key="1">
    <source>
        <dbReference type="SAM" id="MobiDB-lite"/>
    </source>
</evidence>
<organism evidence="2 3">
    <name type="scientific">Pleurodeles waltl</name>
    <name type="common">Iberian ribbed newt</name>
    <dbReference type="NCBI Taxonomy" id="8319"/>
    <lineage>
        <taxon>Eukaryota</taxon>
        <taxon>Metazoa</taxon>
        <taxon>Chordata</taxon>
        <taxon>Craniata</taxon>
        <taxon>Vertebrata</taxon>
        <taxon>Euteleostomi</taxon>
        <taxon>Amphibia</taxon>
        <taxon>Batrachia</taxon>
        <taxon>Caudata</taxon>
        <taxon>Salamandroidea</taxon>
        <taxon>Salamandridae</taxon>
        <taxon>Pleurodelinae</taxon>
        <taxon>Pleurodeles</taxon>
    </lineage>
</organism>
<evidence type="ECO:0000313" key="3">
    <source>
        <dbReference type="Proteomes" id="UP001066276"/>
    </source>
</evidence>
<accession>A0AAV7V242</accession>
<dbReference type="Proteomes" id="UP001066276">
    <property type="component" value="Chromosome 2_2"/>
</dbReference>
<dbReference type="EMBL" id="JANPWB010000004">
    <property type="protein sequence ID" value="KAJ1194042.1"/>
    <property type="molecule type" value="Genomic_DNA"/>
</dbReference>
<feature type="region of interest" description="Disordered" evidence="1">
    <location>
        <begin position="56"/>
        <end position="77"/>
    </location>
</feature>
<dbReference type="AlphaFoldDB" id="A0AAV7V242"/>
<feature type="region of interest" description="Disordered" evidence="1">
    <location>
        <begin position="89"/>
        <end position="111"/>
    </location>
</feature>